<keyword evidence="3" id="KW-1185">Reference proteome</keyword>
<reference evidence="2" key="1">
    <citation type="submission" date="2019-10" db="EMBL/GenBank/DDBJ databases">
        <authorList>
            <consortium name="Genoscope - CEA"/>
            <person name="William W."/>
        </authorList>
    </citation>
    <scope>NUCLEOTIDE SEQUENCE [LARGE SCALE GENOMIC DNA]</scope>
    <source>
        <strain evidence="2">BBR_PRJEB10992</strain>
    </source>
</reference>
<dbReference type="EMBL" id="CZCU02000145">
    <property type="protein sequence ID" value="VXD20292.1"/>
    <property type="molecule type" value="Genomic_DNA"/>
</dbReference>
<evidence type="ECO:0000313" key="2">
    <source>
        <dbReference type="EMBL" id="VXD20292.1"/>
    </source>
</evidence>
<dbReference type="PANTHER" id="PTHR34203:SF15">
    <property type="entry name" value="SLL1173 PROTEIN"/>
    <property type="match status" value="1"/>
</dbReference>
<dbReference type="Proteomes" id="UP000184550">
    <property type="component" value="Unassembled WGS sequence"/>
</dbReference>
<comment type="caution">
    <text evidence="2">The sequence shown here is derived from an EMBL/GenBank/DDBJ whole genome shotgun (WGS) entry which is preliminary data.</text>
</comment>
<dbReference type="OrthoDB" id="421171at2"/>
<feature type="domain" description="Methyltransferase FkbM" evidence="1">
    <location>
        <begin position="100"/>
        <end position="265"/>
    </location>
</feature>
<dbReference type="NCBIfam" id="TIGR01444">
    <property type="entry name" value="fkbM_fam"/>
    <property type="match status" value="1"/>
</dbReference>
<dbReference type="InterPro" id="IPR052514">
    <property type="entry name" value="SAM-dependent_MTase"/>
</dbReference>
<accession>A0A7Z9BQA5</accession>
<protein>
    <recommendedName>
        <fullName evidence="1">Methyltransferase FkbM domain-containing protein</fullName>
    </recommendedName>
</protein>
<dbReference type="InterPro" id="IPR006342">
    <property type="entry name" value="FkbM_mtfrase"/>
</dbReference>
<evidence type="ECO:0000313" key="3">
    <source>
        <dbReference type="Proteomes" id="UP000184550"/>
    </source>
</evidence>
<dbReference type="Pfam" id="PF05050">
    <property type="entry name" value="Methyltransf_21"/>
    <property type="match status" value="1"/>
</dbReference>
<dbReference type="Gene3D" id="3.40.50.150">
    <property type="entry name" value="Vaccinia Virus protein VP39"/>
    <property type="match status" value="1"/>
</dbReference>
<dbReference type="SUPFAM" id="SSF53335">
    <property type="entry name" value="S-adenosyl-L-methionine-dependent methyltransferases"/>
    <property type="match status" value="1"/>
</dbReference>
<dbReference type="PANTHER" id="PTHR34203">
    <property type="entry name" value="METHYLTRANSFERASE, FKBM FAMILY PROTEIN"/>
    <property type="match status" value="1"/>
</dbReference>
<evidence type="ECO:0000259" key="1">
    <source>
        <dbReference type="Pfam" id="PF05050"/>
    </source>
</evidence>
<gene>
    <name evidence="2" type="ORF">PL8927_690046</name>
</gene>
<dbReference type="AlphaFoldDB" id="A0A7Z9BQA5"/>
<dbReference type="RefSeq" id="WP_083623003.1">
    <property type="nucleotide sequence ID" value="NZ_LR734875.1"/>
</dbReference>
<dbReference type="InterPro" id="IPR029063">
    <property type="entry name" value="SAM-dependent_MTases_sf"/>
</dbReference>
<proteinExistence type="predicted"/>
<sequence length="317" mass="36461">MSFIKTLFQEAIIFTFRPLIFREVEGWGKIYNIFVGSYKRNWFWQNTRKRRIKGKLNNFWMELDISQWSDRYTFFLGRWYDLPTQKLLEQVLKKGDEVIDVGANIGMFALAARHIIGTEGIVYSFEPNPEARKHLNYNIEINQIENIKVYPVGLGETDAQLTLYVPYINSGEGSLASFPNTQYKDNKCYEVKVDVKVGDTLLQETAPRLIKIDVEGGEVGVLKGISKLIDRHRPLIIAEYVPKHIRRFGNSFEDILLIAQEHSYNLFKLDLLKISGSYNLSLIPIEDSKFDEPCDILLGHAEDPFIKALVSGGITTQ</sequence>
<organism evidence="2 3">
    <name type="scientific">Planktothrix serta PCC 8927</name>
    <dbReference type="NCBI Taxonomy" id="671068"/>
    <lineage>
        <taxon>Bacteria</taxon>
        <taxon>Bacillati</taxon>
        <taxon>Cyanobacteriota</taxon>
        <taxon>Cyanophyceae</taxon>
        <taxon>Oscillatoriophycideae</taxon>
        <taxon>Oscillatoriales</taxon>
        <taxon>Microcoleaceae</taxon>
        <taxon>Planktothrix</taxon>
    </lineage>
</organism>
<name>A0A7Z9BQA5_9CYAN</name>